<dbReference type="InterPro" id="IPR006059">
    <property type="entry name" value="SBP"/>
</dbReference>
<keyword evidence="1" id="KW-1003">Cell membrane</keyword>
<evidence type="ECO:0000313" key="6">
    <source>
        <dbReference type="EMBL" id="MDQ0253216.1"/>
    </source>
</evidence>
<protein>
    <submittedName>
        <fullName evidence="6">Aldouronate transport system substrate-binding protein</fullName>
    </submittedName>
</protein>
<dbReference type="Proteomes" id="UP001230005">
    <property type="component" value="Unassembled WGS sequence"/>
</dbReference>
<dbReference type="Pfam" id="PF01547">
    <property type="entry name" value="SBP_bac_1"/>
    <property type="match status" value="1"/>
</dbReference>
<keyword evidence="5" id="KW-0449">Lipoprotein</keyword>
<dbReference type="Gene3D" id="3.40.190.10">
    <property type="entry name" value="Periplasmic binding protein-like II"/>
    <property type="match status" value="2"/>
</dbReference>
<dbReference type="InterPro" id="IPR050490">
    <property type="entry name" value="Bact_solute-bd_prot1"/>
</dbReference>
<keyword evidence="3" id="KW-0472">Membrane</keyword>
<evidence type="ECO:0000256" key="5">
    <source>
        <dbReference type="ARBA" id="ARBA00023288"/>
    </source>
</evidence>
<evidence type="ECO:0000256" key="4">
    <source>
        <dbReference type="ARBA" id="ARBA00023139"/>
    </source>
</evidence>
<sequence>MMFRLNNLSFLIIPTLIILSLTSCDKTNRENGHQNLDEFEKEGSIYEHPGLSKYDPPIEIHLIRETNTFLEDLLEELPDETLEDNRWSELYEQLLGVEINYDWVASGNFYQQKLAVALASGNLPDVVRVNSQRLRELSNAGLIQDLSTVYEEYATPFTKEIFNQEGAGSFESATIGGKLMGIPEIESSIERAQFIWIRTDWMERLGLEPPKTMDDVLTISKAFTEGDPNQSGENDTFGLAITHYLWDPVMGLLGFMAGYNAYPTLWIEDGSGGLVFGGIQPEVKAALKALQYMYRNGQLDSEFGFTEGNKVIEQIAEGKIGMFYGEQWGSFIAGNNRNVDPDAQWQAYPIVSDSGELAKVPLKFGGHQFLAVREGYKHPEAIIKMINLHLEKNWGETADYEKYYSTPKPVWQLSPVTPFPPLKNLEAYRQLEKVRQTGDSSILKPEAKAIQKNIDNYLLRNEESGWGWERTYGPSGAFAILEQYVQNNQLLYDRFVGAPTATMIEMKPLMNDLMHETFVNIILGRPIEEFDKFVDDWNQMGGSQITVEVNQWYSERGRIED</sequence>
<dbReference type="PROSITE" id="PS51257">
    <property type="entry name" value="PROKAR_LIPOPROTEIN"/>
    <property type="match status" value="1"/>
</dbReference>
<dbReference type="EMBL" id="JAUSUG010000002">
    <property type="protein sequence ID" value="MDQ0253216.1"/>
    <property type="molecule type" value="Genomic_DNA"/>
</dbReference>
<reference evidence="6 7" key="1">
    <citation type="submission" date="2023-07" db="EMBL/GenBank/DDBJ databases">
        <title>Genomic Encyclopedia of Type Strains, Phase IV (KMG-IV): sequencing the most valuable type-strain genomes for metagenomic binning, comparative biology and taxonomic classification.</title>
        <authorList>
            <person name="Goeker M."/>
        </authorList>
    </citation>
    <scope>NUCLEOTIDE SEQUENCE [LARGE SCALE GENOMIC DNA]</scope>
    <source>
        <strain evidence="6 7">DSM 9768</strain>
    </source>
</reference>
<keyword evidence="2" id="KW-0732">Signal</keyword>
<gene>
    <name evidence="6" type="ORF">J2S74_000588</name>
</gene>
<dbReference type="PANTHER" id="PTHR43649:SF33">
    <property type="entry name" value="POLYGALACTURONAN_RHAMNOGALACTURONAN-BINDING PROTEIN YTCQ"/>
    <property type="match status" value="1"/>
</dbReference>
<evidence type="ECO:0000256" key="1">
    <source>
        <dbReference type="ARBA" id="ARBA00022475"/>
    </source>
</evidence>
<keyword evidence="4" id="KW-0564">Palmitate</keyword>
<dbReference type="PANTHER" id="PTHR43649">
    <property type="entry name" value="ARABINOSE-BINDING PROTEIN-RELATED"/>
    <property type="match status" value="1"/>
</dbReference>
<evidence type="ECO:0000256" key="3">
    <source>
        <dbReference type="ARBA" id="ARBA00023136"/>
    </source>
</evidence>
<evidence type="ECO:0000313" key="7">
    <source>
        <dbReference type="Proteomes" id="UP001230005"/>
    </source>
</evidence>
<accession>A0ABT9ZPQ1</accession>
<evidence type="ECO:0000256" key="2">
    <source>
        <dbReference type="ARBA" id="ARBA00022729"/>
    </source>
</evidence>
<dbReference type="CDD" id="cd13580">
    <property type="entry name" value="PBP2_AlgQ_like_1"/>
    <property type="match status" value="1"/>
</dbReference>
<name>A0ABT9ZPQ1_9BACI</name>
<organism evidence="6 7">
    <name type="scientific">Evansella vedderi</name>
    <dbReference type="NCBI Taxonomy" id="38282"/>
    <lineage>
        <taxon>Bacteria</taxon>
        <taxon>Bacillati</taxon>
        <taxon>Bacillota</taxon>
        <taxon>Bacilli</taxon>
        <taxon>Bacillales</taxon>
        <taxon>Bacillaceae</taxon>
        <taxon>Evansella</taxon>
    </lineage>
</organism>
<keyword evidence="7" id="KW-1185">Reference proteome</keyword>
<dbReference type="SUPFAM" id="SSF53850">
    <property type="entry name" value="Periplasmic binding protein-like II"/>
    <property type="match status" value="1"/>
</dbReference>
<dbReference type="RefSeq" id="WP_307321575.1">
    <property type="nucleotide sequence ID" value="NZ_JAUSUG010000002.1"/>
</dbReference>
<comment type="caution">
    <text evidence="6">The sequence shown here is derived from an EMBL/GenBank/DDBJ whole genome shotgun (WGS) entry which is preliminary data.</text>
</comment>
<proteinExistence type="predicted"/>